<name>A0A848IZ89_9BACT</name>
<evidence type="ECO:0000313" key="2">
    <source>
        <dbReference type="EMBL" id="NMM47610.1"/>
    </source>
</evidence>
<proteinExistence type="predicted"/>
<sequence length="165" mass="19141">MSSKLQHVIQTLKITFDGEPWYGESLMTKIKSINHDIVNDQVEGSNSIAKLIAHIIQWRIFVIEKLKGNADFDIKLNTAMDWPDTIIKNKTEWDHLIKKLLESQQEITDILSAKDDELLDEIVPGKEYNFHSLIEGIIHHDIYHSGQIGLIKSRVTQREDYDLYN</sequence>
<accession>A0A848IZ89</accession>
<evidence type="ECO:0000313" key="3">
    <source>
        <dbReference type="Proteomes" id="UP000559010"/>
    </source>
</evidence>
<evidence type="ECO:0000259" key="1">
    <source>
        <dbReference type="Pfam" id="PF12867"/>
    </source>
</evidence>
<dbReference type="InterPro" id="IPR024775">
    <property type="entry name" value="DinB-like"/>
</dbReference>
<dbReference type="Proteomes" id="UP000559010">
    <property type="component" value="Unassembled WGS sequence"/>
</dbReference>
<keyword evidence="3" id="KW-1185">Reference proteome</keyword>
<dbReference type="InterPro" id="IPR034660">
    <property type="entry name" value="DinB/YfiT-like"/>
</dbReference>
<dbReference type="Gene3D" id="1.20.120.450">
    <property type="entry name" value="dinb family like domain"/>
    <property type="match status" value="1"/>
</dbReference>
<feature type="domain" description="DinB-like" evidence="1">
    <location>
        <begin position="41"/>
        <end position="148"/>
    </location>
</feature>
<dbReference type="RefSeq" id="WP_169678230.1">
    <property type="nucleotide sequence ID" value="NZ_JABBNU010000002.1"/>
</dbReference>
<organism evidence="2 3">
    <name type="scientific">Marinigracilibium pacificum</name>
    <dbReference type="NCBI Taxonomy" id="2729599"/>
    <lineage>
        <taxon>Bacteria</taxon>
        <taxon>Pseudomonadati</taxon>
        <taxon>Bacteroidota</taxon>
        <taxon>Cytophagia</taxon>
        <taxon>Cytophagales</taxon>
        <taxon>Flammeovirgaceae</taxon>
        <taxon>Marinigracilibium</taxon>
    </lineage>
</organism>
<comment type="caution">
    <text evidence="2">The sequence shown here is derived from an EMBL/GenBank/DDBJ whole genome shotgun (WGS) entry which is preliminary data.</text>
</comment>
<dbReference type="EMBL" id="JABBNU010000002">
    <property type="protein sequence ID" value="NMM47610.1"/>
    <property type="molecule type" value="Genomic_DNA"/>
</dbReference>
<reference evidence="2 3" key="1">
    <citation type="submission" date="2020-04" db="EMBL/GenBank/DDBJ databases">
        <title>Flammeovirgaceae bacterium KN852 isolated from deep sea.</title>
        <authorList>
            <person name="Zhang D.-C."/>
        </authorList>
    </citation>
    <scope>NUCLEOTIDE SEQUENCE [LARGE SCALE GENOMIC DNA]</scope>
    <source>
        <strain evidence="2 3">KN852</strain>
    </source>
</reference>
<gene>
    <name evidence="2" type="ORF">HH304_04300</name>
</gene>
<dbReference type="AlphaFoldDB" id="A0A848IZ89"/>
<dbReference type="SUPFAM" id="SSF109854">
    <property type="entry name" value="DinB/YfiT-like putative metalloenzymes"/>
    <property type="match status" value="1"/>
</dbReference>
<dbReference type="Pfam" id="PF12867">
    <property type="entry name" value="DinB_2"/>
    <property type="match status" value="1"/>
</dbReference>
<protein>
    <submittedName>
        <fullName evidence="2">DinB family protein</fullName>
    </submittedName>
</protein>